<organism evidence="1 2">
    <name type="scientific">Vibrio chagasii</name>
    <dbReference type="NCBI Taxonomy" id="170679"/>
    <lineage>
        <taxon>Bacteria</taxon>
        <taxon>Pseudomonadati</taxon>
        <taxon>Pseudomonadota</taxon>
        <taxon>Gammaproteobacteria</taxon>
        <taxon>Vibrionales</taxon>
        <taxon>Vibrionaceae</taxon>
        <taxon>Vibrio</taxon>
    </lineage>
</organism>
<dbReference type="AlphaFoldDB" id="A0A2S7VQ89"/>
<reference evidence="1 2" key="1">
    <citation type="submission" date="2016-12" db="EMBL/GenBank/DDBJ databases">
        <title>Diversity of luminous bacteria.</title>
        <authorList>
            <person name="Yoshizawa S."/>
            <person name="Kogure K."/>
        </authorList>
    </citation>
    <scope>NUCLEOTIDE SEQUENCE [LARGE SCALE GENOMIC DNA]</scope>
    <source>
        <strain evidence="1 2">LC2-408</strain>
    </source>
</reference>
<proteinExistence type="predicted"/>
<gene>
    <name evidence="1" type="ORF">BTO10_05850</name>
</gene>
<evidence type="ECO:0000313" key="2">
    <source>
        <dbReference type="Proteomes" id="UP000238707"/>
    </source>
</evidence>
<name>A0A2S7VQ89_9VIBR</name>
<dbReference type="EMBL" id="MSCI01000001">
    <property type="protein sequence ID" value="PQJ64309.1"/>
    <property type="molecule type" value="Genomic_DNA"/>
</dbReference>
<protein>
    <submittedName>
        <fullName evidence="1">Uncharacterized protein</fullName>
    </submittedName>
</protein>
<accession>A0A2S7VQ89</accession>
<evidence type="ECO:0000313" key="1">
    <source>
        <dbReference type="EMBL" id="PQJ64309.1"/>
    </source>
</evidence>
<comment type="caution">
    <text evidence="1">The sequence shown here is derived from an EMBL/GenBank/DDBJ whole genome shotgun (WGS) entry which is preliminary data.</text>
</comment>
<keyword evidence="2" id="KW-1185">Reference proteome</keyword>
<dbReference type="RefSeq" id="WP_105023907.1">
    <property type="nucleotide sequence ID" value="NZ_MSCI01000001.1"/>
</dbReference>
<dbReference type="Proteomes" id="UP000238707">
    <property type="component" value="Unassembled WGS sequence"/>
</dbReference>
<sequence length="120" mass="13177">MISIYGNNQTYSTSSKVVSESSSFYIYSKYLGIVGDAYEFGVDGYDNINVYGVSSRAFIANGVDFVQMVSSGAASTIVGVGVKVDYEIDTFYEQSLRDPIINGVTWVYDLGREAYADFTD</sequence>